<keyword evidence="1" id="KW-0597">Phosphoprotein</keyword>
<dbReference type="Proteomes" id="UP000199671">
    <property type="component" value="Unassembled WGS sequence"/>
</dbReference>
<name>A0A1G9ZQE6_9ACTO</name>
<organism evidence="4 5">
    <name type="scientific">Actinomyces ruminicola</name>
    <dbReference type="NCBI Taxonomy" id="332524"/>
    <lineage>
        <taxon>Bacteria</taxon>
        <taxon>Bacillati</taxon>
        <taxon>Actinomycetota</taxon>
        <taxon>Actinomycetes</taxon>
        <taxon>Actinomycetales</taxon>
        <taxon>Actinomycetaceae</taxon>
        <taxon>Actinomyces</taxon>
    </lineage>
</organism>
<proteinExistence type="predicted"/>
<sequence>MIAGVIDIVIIAGAGVLVPLPPAARLAVGIAIAGVITLAQARTGASPGQALTSIRLRRAIRPTDPPGGAAVERAWLFILASLPTFGILPLIMVMSTEDGGWRRTWYDRMAGTVVIAKEHGPEPVQLVAANGHLLTVSQPTVLGRAPAPLPGRTSRLLPGFQEDPSVSKTHALLEPVRGGVVITDLNSTNGTHVEDARGVHRLVPGRAQTVERGRRVYFGDAECMIR</sequence>
<dbReference type="PROSITE" id="PS50006">
    <property type="entry name" value="FHA_DOMAIN"/>
    <property type="match status" value="1"/>
</dbReference>
<feature type="transmembrane region" description="Helical" evidence="2">
    <location>
        <begin position="74"/>
        <end position="93"/>
    </location>
</feature>
<dbReference type="SUPFAM" id="SSF49879">
    <property type="entry name" value="SMAD/FHA domain"/>
    <property type="match status" value="1"/>
</dbReference>
<gene>
    <name evidence="4" type="ORF">SAMN04487766_11914</name>
</gene>
<feature type="domain" description="FHA" evidence="3">
    <location>
        <begin position="140"/>
        <end position="198"/>
    </location>
</feature>
<dbReference type="Pfam" id="PF00498">
    <property type="entry name" value="FHA"/>
    <property type="match status" value="1"/>
</dbReference>
<accession>A0A1G9ZQE6</accession>
<evidence type="ECO:0000313" key="4">
    <source>
        <dbReference type="EMBL" id="SDN23404.1"/>
    </source>
</evidence>
<dbReference type="SMART" id="SM00240">
    <property type="entry name" value="FHA"/>
    <property type="match status" value="1"/>
</dbReference>
<evidence type="ECO:0000256" key="1">
    <source>
        <dbReference type="ARBA" id="ARBA00022553"/>
    </source>
</evidence>
<evidence type="ECO:0000256" key="2">
    <source>
        <dbReference type="SAM" id="Phobius"/>
    </source>
</evidence>
<keyword evidence="2" id="KW-0472">Membrane</keyword>
<dbReference type="AlphaFoldDB" id="A0A1G9ZQE6"/>
<dbReference type="Gene3D" id="2.60.200.20">
    <property type="match status" value="1"/>
</dbReference>
<protein>
    <submittedName>
        <fullName evidence="4">FHA domain-containing protein</fullName>
    </submittedName>
</protein>
<reference evidence="4 5" key="1">
    <citation type="submission" date="2016-10" db="EMBL/GenBank/DDBJ databases">
        <authorList>
            <person name="de Groot N.N."/>
        </authorList>
    </citation>
    <scope>NUCLEOTIDE SEQUENCE [LARGE SCALE GENOMIC DNA]</scope>
    <source>
        <strain evidence="4 5">KPR-7B</strain>
    </source>
</reference>
<dbReference type="InterPro" id="IPR008984">
    <property type="entry name" value="SMAD_FHA_dom_sf"/>
</dbReference>
<keyword evidence="2" id="KW-1133">Transmembrane helix</keyword>
<evidence type="ECO:0000313" key="5">
    <source>
        <dbReference type="Proteomes" id="UP000199671"/>
    </source>
</evidence>
<dbReference type="InterPro" id="IPR000253">
    <property type="entry name" value="FHA_dom"/>
</dbReference>
<keyword evidence="2" id="KW-0812">Transmembrane</keyword>
<dbReference type="EMBL" id="FNHU01000019">
    <property type="protein sequence ID" value="SDN23404.1"/>
    <property type="molecule type" value="Genomic_DNA"/>
</dbReference>
<evidence type="ECO:0000259" key="3">
    <source>
        <dbReference type="PROSITE" id="PS50006"/>
    </source>
</evidence>